<name>A0A6J2T6Y0_DROLE</name>
<dbReference type="InterPro" id="IPR036058">
    <property type="entry name" value="Kazal_dom_sf"/>
</dbReference>
<protein>
    <submittedName>
        <fullName evidence="3">Uncharacterized protein LOC115621520</fullName>
    </submittedName>
</protein>
<dbReference type="AlphaFoldDB" id="A0A6J2T6Y0"/>
<dbReference type="Proteomes" id="UP000504634">
    <property type="component" value="Unplaced"/>
</dbReference>
<dbReference type="GeneID" id="115621520"/>
<evidence type="ECO:0000256" key="1">
    <source>
        <dbReference type="SAM" id="SignalP"/>
    </source>
</evidence>
<dbReference type="RefSeq" id="XP_030371045.1">
    <property type="nucleotide sequence ID" value="XM_030515185.1"/>
</dbReference>
<gene>
    <name evidence="3" type="primary">LOC115621520</name>
</gene>
<feature type="chain" id="PRO_5026981107" evidence="1">
    <location>
        <begin position="21"/>
        <end position="121"/>
    </location>
</feature>
<feature type="signal peptide" evidence="1">
    <location>
        <begin position="1"/>
        <end position="20"/>
    </location>
</feature>
<reference evidence="3" key="1">
    <citation type="submission" date="2025-08" db="UniProtKB">
        <authorList>
            <consortium name="RefSeq"/>
        </authorList>
    </citation>
    <scope>IDENTIFICATION</scope>
    <source>
        <strain evidence="3">11010-0011.00</strain>
        <tissue evidence="3">Whole body</tissue>
    </source>
</reference>
<proteinExistence type="predicted"/>
<evidence type="ECO:0000313" key="3">
    <source>
        <dbReference type="RefSeq" id="XP_030371045.1"/>
    </source>
</evidence>
<evidence type="ECO:0000313" key="2">
    <source>
        <dbReference type="Proteomes" id="UP000504634"/>
    </source>
</evidence>
<keyword evidence="2" id="KW-1185">Reference proteome</keyword>
<keyword evidence="1" id="KW-0732">Signal</keyword>
<dbReference type="OrthoDB" id="8056624at2759"/>
<dbReference type="Gene3D" id="3.30.60.30">
    <property type="match status" value="1"/>
</dbReference>
<dbReference type="SUPFAM" id="SSF100895">
    <property type="entry name" value="Kazal-type serine protease inhibitors"/>
    <property type="match status" value="1"/>
</dbReference>
<organism evidence="2 3">
    <name type="scientific">Drosophila lebanonensis</name>
    <name type="common">Fruit fly</name>
    <name type="synonym">Scaptodrosophila lebanonensis</name>
    <dbReference type="NCBI Taxonomy" id="7225"/>
    <lineage>
        <taxon>Eukaryota</taxon>
        <taxon>Metazoa</taxon>
        <taxon>Ecdysozoa</taxon>
        <taxon>Arthropoda</taxon>
        <taxon>Hexapoda</taxon>
        <taxon>Insecta</taxon>
        <taxon>Pterygota</taxon>
        <taxon>Neoptera</taxon>
        <taxon>Endopterygota</taxon>
        <taxon>Diptera</taxon>
        <taxon>Brachycera</taxon>
        <taxon>Muscomorpha</taxon>
        <taxon>Ephydroidea</taxon>
        <taxon>Drosophilidae</taxon>
        <taxon>Scaptodrosophila</taxon>
    </lineage>
</organism>
<sequence>MQPIYVLCVLLAMSIAHVHAGFCFARCPSTEEVVWALEPANGRCNAFRNKCYFNRANLGRDPGLNIVTKKQCQKKCNEVCTKIYIPVWASYNGTVKEFSNECLLNVHVCTTGETYLPVKMQ</sequence>
<accession>A0A6J2T6Y0</accession>